<dbReference type="SUPFAM" id="SSF63418">
    <property type="entry name" value="MurE/MurF N-terminal domain"/>
    <property type="match status" value="1"/>
</dbReference>
<proteinExistence type="inferred from homology"/>
<dbReference type="GO" id="GO:0004326">
    <property type="term" value="F:tetrahydrofolylpolyglutamate synthase activity"/>
    <property type="evidence" value="ECO:0007669"/>
    <property type="project" value="InterPro"/>
</dbReference>
<evidence type="ECO:0000313" key="17">
    <source>
        <dbReference type="Proteomes" id="UP000293036"/>
    </source>
</evidence>
<evidence type="ECO:0000256" key="2">
    <source>
        <dbReference type="ARBA" id="ARBA00022490"/>
    </source>
</evidence>
<evidence type="ECO:0000256" key="6">
    <source>
        <dbReference type="ARBA" id="ARBA00022840"/>
    </source>
</evidence>
<dbReference type="HAMAP" id="MF_00208">
    <property type="entry name" value="MurE"/>
    <property type="match status" value="1"/>
</dbReference>
<feature type="modified residue" description="N6-carboxylysine" evidence="11">
    <location>
        <position position="258"/>
    </location>
</feature>
<evidence type="ECO:0000256" key="11">
    <source>
        <dbReference type="HAMAP-Rule" id="MF_00208"/>
    </source>
</evidence>
<comment type="PTM">
    <text evidence="11">Carboxylation is probably crucial for Mg(2+) binding and, consequently, for the gamma-phosphate positioning of ATP.</text>
</comment>
<evidence type="ECO:0000256" key="12">
    <source>
        <dbReference type="RuleBase" id="RU004135"/>
    </source>
</evidence>
<comment type="pathway">
    <text evidence="11 12">Cell wall biogenesis; peptidoglycan biosynthesis.</text>
</comment>
<dbReference type="UniPathway" id="UPA00219"/>
<dbReference type="GO" id="GO:0071555">
    <property type="term" value="P:cell wall organization"/>
    <property type="evidence" value="ECO:0007669"/>
    <property type="project" value="UniProtKB-KW"/>
</dbReference>
<feature type="domain" description="Mur ligase C-terminal" evidence="14">
    <location>
        <begin position="381"/>
        <end position="505"/>
    </location>
</feature>
<dbReference type="NCBIfam" id="TIGR01085">
    <property type="entry name" value="murE"/>
    <property type="match status" value="1"/>
</dbReference>
<dbReference type="NCBIfam" id="NF001126">
    <property type="entry name" value="PRK00139.1-4"/>
    <property type="match status" value="1"/>
</dbReference>
<comment type="similarity">
    <text evidence="1 11">Belongs to the MurCDEF family. MurE subfamily.</text>
</comment>
<feature type="binding site" evidence="11">
    <location>
        <position position="226"/>
    </location>
    <ligand>
        <name>UDP-N-acetyl-alpha-D-muramoyl-L-alanyl-D-glutamate</name>
        <dbReference type="ChEBI" id="CHEBI:83900"/>
    </ligand>
</feature>
<dbReference type="InterPro" id="IPR005761">
    <property type="entry name" value="UDP-N-AcMur-Glu-dNH2Pim_ligase"/>
</dbReference>
<keyword evidence="5 11" id="KW-0547">Nucleotide-binding</keyword>
<dbReference type="InterPro" id="IPR036615">
    <property type="entry name" value="Mur_ligase_C_dom_sf"/>
</dbReference>
<dbReference type="Gene3D" id="3.40.1390.10">
    <property type="entry name" value="MurE/MurF, N-terminal domain"/>
    <property type="match status" value="1"/>
</dbReference>
<dbReference type="InterPro" id="IPR000713">
    <property type="entry name" value="Mur_ligase_N"/>
</dbReference>
<feature type="binding site" evidence="11">
    <location>
        <begin position="149"/>
        <end position="155"/>
    </location>
    <ligand>
        <name>ATP</name>
        <dbReference type="ChEBI" id="CHEBI:30616"/>
    </ligand>
</feature>
<evidence type="ECO:0000256" key="3">
    <source>
        <dbReference type="ARBA" id="ARBA00022598"/>
    </source>
</evidence>
<feature type="binding site" evidence="11">
    <location>
        <begin position="191"/>
        <end position="192"/>
    </location>
    <ligand>
        <name>UDP-N-acetyl-alpha-D-muramoyl-L-alanyl-D-glutamate</name>
        <dbReference type="ChEBI" id="CHEBI:83900"/>
    </ligand>
</feature>
<dbReference type="InterPro" id="IPR013221">
    <property type="entry name" value="Mur_ligase_cen"/>
</dbReference>
<keyword evidence="2 11" id="KW-0963">Cytoplasm</keyword>
<dbReference type="InterPro" id="IPR004101">
    <property type="entry name" value="Mur_ligase_C"/>
</dbReference>
<dbReference type="SUPFAM" id="SSF53623">
    <property type="entry name" value="MurD-like peptide ligases, catalytic domain"/>
    <property type="match status" value="1"/>
</dbReference>
<keyword evidence="9 11" id="KW-0131">Cell cycle</keyword>
<evidence type="ECO:0000259" key="14">
    <source>
        <dbReference type="Pfam" id="PF02875"/>
    </source>
</evidence>
<feature type="domain" description="Mur ligase central" evidence="15">
    <location>
        <begin position="147"/>
        <end position="354"/>
    </location>
</feature>
<dbReference type="Pfam" id="PF01225">
    <property type="entry name" value="Mur_ligase"/>
    <property type="match status" value="1"/>
</dbReference>
<evidence type="ECO:0000256" key="10">
    <source>
        <dbReference type="ARBA" id="ARBA00023316"/>
    </source>
</evidence>
<feature type="binding site" evidence="11">
    <location>
        <position position="63"/>
    </location>
    <ligand>
        <name>UDP-N-acetyl-alpha-D-muramoyl-L-alanyl-D-glutamate</name>
        <dbReference type="ChEBI" id="CHEBI:83900"/>
    </ligand>
</feature>
<dbReference type="InterPro" id="IPR018109">
    <property type="entry name" value="Folylpolyglutamate_synth_CS"/>
</dbReference>
<organism evidence="16 17">
    <name type="scientific">Arcanobacterium bovis</name>
    <dbReference type="NCBI Taxonomy" id="2529275"/>
    <lineage>
        <taxon>Bacteria</taxon>
        <taxon>Bacillati</taxon>
        <taxon>Actinomycetota</taxon>
        <taxon>Actinomycetes</taxon>
        <taxon>Actinomycetales</taxon>
        <taxon>Actinomycetaceae</taxon>
        <taxon>Arcanobacterium</taxon>
    </lineage>
</organism>
<keyword evidence="4 11" id="KW-0132">Cell division</keyword>
<feature type="domain" description="Mur ligase N-terminal catalytic" evidence="13">
    <location>
        <begin position="57"/>
        <end position="112"/>
    </location>
</feature>
<name>A0A4Q9V2H2_9ACTO</name>
<dbReference type="OrthoDB" id="9800958at2"/>
<keyword evidence="17" id="KW-1185">Reference proteome</keyword>
<feature type="binding site" evidence="11">
    <location>
        <position position="224"/>
    </location>
    <ligand>
        <name>UDP-N-acetyl-alpha-D-muramoyl-L-alanyl-D-glutamate</name>
        <dbReference type="ChEBI" id="CHEBI:83900"/>
    </ligand>
</feature>
<dbReference type="PROSITE" id="PS01011">
    <property type="entry name" value="FOLYLPOLYGLU_SYNT_1"/>
    <property type="match status" value="1"/>
</dbReference>
<dbReference type="Pfam" id="PF08245">
    <property type="entry name" value="Mur_ligase_M"/>
    <property type="match status" value="1"/>
</dbReference>
<dbReference type="Gene3D" id="3.90.190.20">
    <property type="entry name" value="Mur ligase, C-terminal domain"/>
    <property type="match status" value="1"/>
</dbReference>
<gene>
    <name evidence="11" type="primary">murE</name>
    <name evidence="16" type="ORF">EZJ44_02285</name>
</gene>
<evidence type="ECO:0000256" key="4">
    <source>
        <dbReference type="ARBA" id="ARBA00022618"/>
    </source>
</evidence>
<dbReference type="PANTHER" id="PTHR23135:SF4">
    <property type="entry name" value="UDP-N-ACETYLMURAMOYL-L-ALANYL-D-GLUTAMATE--2,6-DIAMINOPIMELATE LIGASE MURE HOMOLOG, CHLOROPLASTIC"/>
    <property type="match status" value="1"/>
</dbReference>
<evidence type="ECO:0000256" key="5">
    <source>
        <dbReference type="ARBA" id="ARBA00022741"/>
    </source>
</evidence>
<dbReference type="InterPro" id="IPR035911">
    <property type="entry name" value="MurE/MurF_N"/>
</dbReference>
<sequence length="555" mass="59391">MIRPTVNPQHTLTSVVDFLLTHDALAALIVGNRSCDLRKWRDEHDDLAAQFERIGVTGAAIGSREIEAGDIFIAVPGERVHGAKFASAAQSAGAVAILTDRAGYEIISSDQPLEVPVLIANDIAGCQGAVATFVYNTPCDGVSSFGITGTNGKTTTSYILDFLLSALGRTVGLVGTVVVRVGNEEIPAMMTTPQAVELQAMLANMREHGMDTLVMEVSSHALAQKRTKPICFDVAGFTNLTQDHLDFHKTFDEYYAAKKELFSPDNSRFCVISVDDDFGRRLYEETVQARPDSCLALAVKSELGSATGWQVRNIATNLAGSTFDLHSPAGERISVNLGLPGEFNVQNAALAIAMLVQAGVGIQEISQVLAMHGGLFPEVPGRMELIADEPRVIVDFAHNPDALAKAIEALRPTTAGKLVVLTGSAGDRDRAKRPLMGEIVSSLADFTIITDDDPHSEDPAQIRQEIIAGIGTGADFVEIADRAEAISTAIAQAALQDTIFIAGRGHELWQDCDGVLVELDDRAIARTALAKRNVVVTDNSSETEASSEKDWAKEN</sequence>
<comment type="function">
    <text evidence="11">Catalyzes the addition of an amino acid to the nucleotide precursor UDP-N-acetylmuramoyl-L-alanyl-D-glutamate (UMAG) in the biosynthesis of bacterial cell-wall peptidoglycan.</text>
</comment>
<keyword evidence="7 11" id="KW-0133">Cell shape</keyword>
<protein>
    <recommendedName>
        <fullName evidence="11">UDP-N-acetylmuramyl-tripeptide synthetase</fullName>
        <ecNumber evidence="11">6.3.2.-</ecNumber>
    </recommendedName>
    <alternativeName>
        <fullName evidence="11">UDP-MurNAc-tripeptide synthetase</fullName>
    </alternativeName>
</protein>
<accession>A0A4Q9V2H2</accession>
<evidence type="ECO:0000259" key="13">
    <source>
        <dbReference type="Pfam" id="PF01225"/>
    </source>
</evidence>
<dbReference type="AlphaFoldDB" id="A0A4Q9V2H2"/>
<comment type="subcellular location">
    <subcellularLocation>
        <location evidence="11 12">Cytoplasm</location>
    </subcellularLocation>
</comment>
<dbReference type="GO" id="GO:0005524">
    <property type="term" value="F:ATP binding"/>
    <property type="evidence" value="ECO:0007669"/>
    <property type="project" value="UniProtKB-UniRule"/>
</dbReference>
<keyword evidence="10 11" id="KW-0961">Cell wall biogenesis/degradation</keyword>
<evidence type="ECO:0000256" key="7">
    <source>
        <dbReference type="ARBA" id="ARBA00022960"/>
    </source>
</evidence>
<dbReference type="EC" id="6.3.2.-" evidence="11"/>
<comment type="caution">
    <text evidence="16">The sequence shown here is derived from an EMBL/GenBank/DDBJ whole genome shotgun (WGS) entry which is preliminary data.</text>
</comment>
<evidence type="ECO:0000256" key="9">
    <source>
        <dbReference type="ARBA" id="ARBA00023306"/>
    </source>
</evidence>
<dbReference type="GO" id="GO:0051301">
    <property type="term" value="P:cell division"/>
    <property type="evidence" value="ECO:0007669"/>
    <property type="project" value="UniProtKB-KW"/>
</dbReference>
<keyword evidence="6 11" id="KW-0067">ATP-binding</keyword>
<evidence type="ECO:0000259" key="15">
    <source>
        <dbReference type="Pfam" id="PF08245"/>
    </source>
</evidence>
<comment type="caution">
    <text evidence="11">Lacks conserved residue(s) required for the propagation of feature annotation.</text>
</comment>
<dbReference type="PANTHER" id="PTHR23135">
    <property type="entry name" value="MUR LIGASE FAMILY MEMBER"/>
    <property type="match status" value="1"/>
</dbReference>
<keyword evidence="8 11" id="KW-0573">Peptidoglycan synthesis</keyword>
<keyword evidence="11" id="KW-0460">Magnesium</keyword>
<dbReference type="NCBIfam" id="NF001124">
    <property type="entry name" value="PRK00139.1-2"/>
    <property type="match status" value="1"/>
</dbReference>
<dbReference type="GO" id="GO:0005737">
    <property type="term" value="C:cytoplasm"/>
    <property type="evidence" value="ECO:0007669"/>
    <property type="project" value="UniProtKB-SubCell"/>
</dbReference>
<dbReference type="SUPFAM" id="SSF53244">
    <property type="entry name" value="MurD-like peptide ligases, peptide-binding domain"/>
    <property type="match status" value="1"/>
</dbReference>
<evidence type="ECO:0000256" key="8">
    <source>
        <dbReference type="ARBA" id="ARBA00022984"/>
    </source>
</evidence>
<dbReference type="RefSeq" id="WP_131279726.1">
    <property type="nucleotide sequence ID" value="NZ_JBHSLR010000009.1"/>
</dbReference>
<comment type="cofactor">
    <cofactor evidence="11">
        <name>Mg(2+)</name>
        <dbReference type="ChEBI" id="CHEBI:18420"/>
    </cofactor>
</comment>
<keyword evidence="3 11" id="KW-0436">Ligase</keyword>
<reference evidence="16 17" key="1">
    <citation type="submission" date="2019-02" db="EMBL/GenBank/DDBJ databases">
        <title>Arcanobacterium bovis sp. nov., isolated from the milk of a cow with mastitis.</title>
        <authorList>
            <person name="Sammra O."/>
            <person name="Foster G."/>
            <person name="Hassan A."/>
            <person name="Alssahen M."/>
            <person name="Laemmler C."/>
            <person name="Borowiak M."/>
            <person name="Malorny B."/>
            <person name="Abdulmawjood A."/>
        </authorList>
    </citation>
    <scope>NUCLEOTIDE SEQUENCE [LARGE SCALE GENOMIC DNA]</scope>
    <source>
        <strain evidence="16 17">C605018/01/1</strain>
    </source>
</reference>
<dbReference type="Proteomes" id="UP000293036">
    <property type="component" value="Unassembled WGS sequence"/>
</dbReference>
<dbReference type="EMBL" id="SJDT01000002">
    <property type="protein sequence ID" value="TBW22758.1"/>
    <property type="molecule type" value="Genomic_DNA"/>
</dbReference>
<feature type="binding site" evidence="11">
    <location>
        <position position="218"/>
    </location>
    <ligand>
        <name>UDP-N-acetyl-alpha-D-muramoyl-L-alanyl-D-glutamate</name>
        <dbReference type="ChEBI" id="CHEBI:83900"/>
    </ligand>
</feature>
<evidence type="ECO:0000313" key="16">
    <source>
        <dbReference type="EMBL" id="TBW22758.1"/>
    </source>
</evidence>
<dbReference type="Gene3D" id="3.40.1190.10">
    <property type="entry name" value="Mur-like, catalytic domain"/>
    <property type="match status" value="1"/>
</dbReference>
<dbReference type="Pfam" id="PF02875">
    <property type="entry name" value="Mur_ligase_C"/>
    <property type="match status" value="1"/>
</dbReference>
<dbReference type="GO" id="GO:0008360">
    <property type="term" value="P:regulation of cell shape"/>
    <property type="evidence" value="ECO:0007669"/>
    <property type="project" value="UniProtKB-KW"/>
</dbReference>
<evidence type="ECO:0000256" key="1">
    <source>
        <dbReference type="ARBA" id="ARBA00005898"/>
    </source>
</evidence>
<dbReference type="GO" id="GO:0009252">
    <property type="term" value="P:peptidoglycan biosynthetic process"/>
    <property type="evidence" value="ECO:0007669"/>
    <property type="project" value="UniProtKB-UniRule"/>
</dbReference>
<dbReference type="InterPro" id="IPR036565">
    <property type="entry name" value="Mur-like_cat_sf"/>
</dbReference>
<dbReference type="GO" id="GO:0000287">
    <property type="term" value="F:magnesium ion binding"/>
    <property type="evidence" value="ECO:0007669"/>
    <property type="project" value="UniProtKB-UniRule"/>
</dbReference>